<reference evidence="1" key="1">
    <citation type="journal article" date="2019" name="Environ. Microbiol.">
        <title>Fungal ecological strategies reflected in gene transcription - a case study of two litter decomposers.</title>
        <authorList>
            <person name="Barbi F."/>
            <person name="Kohler A."/>
            <person name="Barry K."/>
            <person name="Baskaran P."/>
            <person name="Daum C."/>
            <person name="Fauchery L."/>
            <person name="Ihrmark K."/>
            <person name="Kuo A."/>
            <person name="LaButti K."/>
            <person name="Lipzen A."/>
            <person name="Morin E."/>
            <person name="Grigoriev I.V."/>
            <person name="Henrissat B."/>
            <person name="Lindahl B."/>
            <person name="Martin F."/>
        </authorList>
    </citation>
    <scope>NUCLEOTIDE SEQUENCE</scope>
    <source>
        <strain evidence="1">JB14</strain>
    </source>
</reference>
<dbReference type="GO" id="GO:0003676">
    <property type="term" value="F:nucleic acid binding"/>
    <property type="evidence" value="ECO:0007669"/>
    <property type="project" value="InterPro"/>
</dbReference>
<organism evidence="1 2">
    <name type="scientific">Gymnopus androsaceus JB14</name>
    <dbReference type="NCBI Taxonomy" id="1447944"/>
    <lineage>
        <taxon>Eukaryota</taxon>
        <taxon>Fungi</taxon>
        <taxon>Dikarya</taxon>
        <taxon>Basidiomycota</taxon>
        <taxon>Agaricomycotina</taxon>
        <taxon>Agaricomycetes</taxon>
        <taxon>Agaricomycetidae</taxon>
        <taxon>Agaricales</taxon>
        <taxon>Marasmiineae</taxon>
        <taxon>Omphalotaceae</taxon>
        <taxon>Gymnopus</taxon>
    </lineage>
</organism>
<keyword evidence="2" id="KW-1185">Reference proteome</keyword>
<evidence type="ECO:0008006" key="3">
    <source>
        <dbReference type="Google" id="ProtNLM"/>
    </source>
</evidence>
<evidence type="ECO:0000313" key="2">
    <source>
        <dbReference type="Proteomes" id="UP000799118"/>
    </source>
</evidence>
<proteinExistence type="predicted"/>
<dbReference type="OrthoDB" id="6159137at2759"/>
<accession>A0A6A4HSV6</accession>
<name>A0A6A4HSV6_9AGAR</name>
<dbReference type="Proteomes" id="UP000799118">
    <property type="component" value="Unassembled WGS sequence"/>
</dbReference>
<feature type="non-terminal residue" evidence="1">
    <location>
        <position position="1"/>
    </location>
</feature>
<dbReference type="EMBL" id="ML769448">
    <property type="protein sequence ID" value="KAE9401226.1"/>
    <property type="molecule type" value="Genomic_DNA"/>
</dbReference>
<dbReference type="AlphaFoldDB" id="A0A6A4HSV6"/>
<evidence type="ECO:0000313" key="1">
    <source>
        <dbReference type="EMBL" id="KAE9401226.1"/>
    </source>
</evidence>
<dbReference type="SUPFAM" id="SSF54928">
    <property type="entry name" value="RNA-binding domain, RBD"/>
    <property type="match status" value="1"/>
</dbReference>
<dbReference type="InterPro" id="IPR035979">
    <property type="entry name" value="RBD_domain_sf"/>
</dbReference>
<gene>
    <name evidence="1" type="ORF">BT96DRAFT_759375</name>
</gene>
<sequence length="60" mass="6540">RGDEAESPGIHLHVLGHTHEVDTRELEATFTKVGSVCAAYTLSLAPTRESRLFGFVTIES</sequence>
<feature type="non-terminal residue" evidence="1">
    <location>
        <position position="60"/>
    </location>
</feature>
<protein>
    <recommendedName>
        <fullName evidence="3">RRM domain-containing protein</fullName>
    </recommendedName>
</protein>